<dbReference type="SUPFAM" id="SSF51445">
    <property type="entry name" value="(Trans)glycosidases"/>
    <property type="match status" value="1"/>
</dbReference>
<keyword evidence="3 13" id="KW-0858">Xylan degradation</keyword>
<dbReference type="InterPro" id="IPR001000">
    <property type="entry name" value="GH10_dom"/>
</dbReference>
<dbReference type="PANTHER" id="PTHR31490:SF88">
    <property type="entry name" value="BETA-XYLANASE"/>
    <property type="match status" value="1"/>
</dbReference>
<dbReference type="PRINTS" id="PR00134">
    <property type="entry name" value="GLHYDRLASE10"/>
</dbReference>
<keyword evidence="5 9" id="KW-0378">Hydrolase</keyword>
<evidence type="ECO:0000313" key="14">
    <source>
        <dbReference type="Proteomes" id="UP000030466"/>
    </source>
</evidence>
<dbReference type="GO" id="GO:0045493">
    <property type="term" value="P:xylan catabolic process"/>
    <property type="evidence" value="ECO:0007669"/>
    <property type="project" value="UniProtKB-KW"/>
</dbReference>
<dbReference type="InterPro" id="IPR044846">
    <property type="entry name" value="GH10"/>
</dbReference>
<dbReference type="InterPro" id="IPR006311">
    <property type="entry name" value="TAT_signal"/>
</dbReference>
<proteinExistence type="inferred from homology"/>
<feature type="region of interest" description="Disordered" evidence="10">
    <location>
        <begin position="56"/>
        <end position="76"/>
    </location>
</feature>
<dbReference type="GO" id="GO:0031176">
    <property type="term" value="F:endo-1,4-beta-xylanase activity"/>
    <property type="evidence" value="ECO:0007669"/>
    <property type="project" value="UniProtKB-EC"/>
</dbReference>
<evidence type="ECO:0000256" key="2">
    <source>
        <dbReference type="ARBA" id="ARBA00007495"/>
    </source>
</evidence>
<name>A0A0A6YDC8_KOCRO</name>
<dbReference type="PANTHER" id="PTHR31490">
    <property type="entry name" value="GLYCOSYL HYDROLASE"/>
    <property type="match status" value="1"/>
</dbReference>
<dbReference type="PROSITE" id="PS51760">
    <property type="entry name" value="GH10_2"/>
    <property type="match status" value="1"/>
</dbReference>
<reference evidence="13 14" key="1">
    <citation type="journal article" date="2003" name="Int. J. Syst. Evol. Microbiol.">
        <title>Kocuria polaris sp. nov., an orange-pigmented psychrophilic bacterium isolated from an Antarctic cyanobacterial mat sample.</title>
        <authorList>
            <person name="Reddy G.S."/>
            <person name="Prakash J.S."/>
            <person name="Prabahar V."/>
            <person name="Matsumoto G.I."/>
            <person name="Stackebrandt E."/>
            <person name="Shivaji S."/>
        </authorList>
    </citation>
    <scope>NUCLEOTIDE SEQUENCE [LARGE SCALE GENOMIC DNA]</scope>
    <source>
        <strain evidence="13 14">CMS 76or</strain>
    </source>
</reference>
<gene>
    <name evidence="13" type="ORF">GY22_01035</name>
</gene>
<accession>A0A0A6YDC8</accession>
<evidence type="ECO:0000256" key="9">
    <source>
        <dbReference type="RuleBase" id="RU361174"/>
    </source>
</evidence>
<keyword evidence="6 9" id="KW-0119">Carbohydrate metabolism</keyword>
<dbReference type="EC" id="3.2.1.8" evidence="9"/>
<dbReference type="SMART" id="SM00633">
    <property type="entry name" value="Glyco_10"/>
    <property type="match status" value="1"/>
</dbReference>
<feature type="chain" id="PRO_5002024166" description="Beta-xylanase" evidence="11">
    <location>
        <begin position="31"/>
        <end position="389"/>
    </location>
</feature>
<keyword evidence="7 9" id="KW-0326">Glycosidase</keyword>
<keyword evidence="8 9" id="KW-0624">Polysaccharide degradation</keyword>
<evidence type="ECO:0000256" key="3">
    <source>
        <dbReference type="ARBA" id="ARBA00022651"/>
    </source>
</evidence>
<keyword evidence="14" id="KW-1185">Reference proteome</keyword>
<dbReference type="AlphaFoldDB" id="A0A0A6YDC8"/>
<comment type="similarity">
    <text evidence="2 9">Belongs to the glycosyl hydrolase 10 (cellulase F) family.</text>
</comment>
<evidence type="ECO:0000256" key="1">
    <source>
        <dbReference type="ARBA" id="ARBA00000681"/>
    </source>
</evidence>
<evidence type="ECO:0000256" key="4">
    <source>
        <dbReference type="ARBA" id="ARBA00022729"/>
    </source>
</evidence>
<evidence type="ECO:0000256" key="11">
    <source>
        <dbReference type="SAM" id="SignalP"/>
    </source>
</evidence>
<evidence type="ECO:0000256" key="5">
    <source>
        <dbReference type="ARBA" id="ARBA00022801"/>
    </source>
</evidence>
<dbReference type="EMBL" id="JSUH01000001">
    <property type="protein sequence ID" value="KHD98962.1"/>
    <property type="molecule type" value="Genomic_DNA"/>
</dbReference>
<feature type="domain" description="GH10" evidence="12">
    <location>
        <begin position="67"/>
        <end position="370"/>
    </location>
</feature>
<dbReference type="Proteomes" id="UP000030466">
    <property type="component" value="Unassembled WGS sequence"/>
</dbReference>
<dbReference type="OrthoDB" id="9815836at2"/>
<dbReference type="RefSeq" id="WP_035923418.1">
    <property type="nucleotide sequence ID" value="NZ_JSUH01000001.1"/>
</dbReference>
<evidence type="ECO:0000313" key="13">
    <source>
        <dbReference type="EMBL" id="KHD98962.1"/>
    </source>
</evidence>
<evidence type="ECO:0000256" key="10">
    <source>
        <dbReference type="SAM" id="MobiDB-lite"/>
    </source>
</evidence>
<dbReference type="Pfam" id="PF00331">
    <property type="entry name" value="Glyco_hydro_10"/>
    <property type="match status" value="1"/>
</dbReference>
<protein>
    <recommendedName>
        <fullName evidence="9">Beta-xylanase</fullName>
        <ecNumber evidence="9">3.2.1.8</ecNumber>
    </recommendedName>
</protein>
<evidence type="ECO:0000256" key="7">
    <source>
        <dbReference type="ARBA" id="ARBA00023295"/>
    </source>
</evidence>
<organism evidence="13 14">
    <name type="scientific">Kocuria rosea subsp. polaris</name>
    <dbReference type="NCBI Taxonomy" id="136273"/>
    <lineage>
        <taxon>Bacteria</taxon>
        <taxon>Bacillati</taxon>
        <taxon>Actinomycetota</taxon>
        <taxon>Actinomycetes</taxon>
        <taxon>Micrococcales</taxon>
        <taxon>Micrococcaceae</taxon>
        <taxon>Kocuria</taxon>
    </lineage>
</organism>
<sequence>MSRRAPLLRAGAATAVAALCLTAVPQAASAAPETRPPGLAKQDTLRWNTPKDFRIGSAVAGGGHHTSADYPEPFPSDPEYRSVLAREFSSLTPENQMKWEFIHPEEGVYEFGPADDIVDFAEANGQVVRGHTLFWHSQNPDWLEEGDYTPDELRAILKEHIHTVVGHYEGRIQQWEVANEIFDDSGNLRLQENIWLRELGPEIIADIFRWAHEADPNAQLFFNDYNVEGINAKSDAYYALIQDLLAQGVPVHGFGMQTHLGLQYGFDGRMQQNLQRFDDLGLETAVTEIDVRGPVDGNDRMTDELRRKQADWYRTALEACLAVEDCNSFTVWGVLDEHSWVPNTFPGYGDALTMEGDYERKPAYDALQEALVRSQPGGDAKWEHHPAFR</sequence>
<feature type="signal peptide" evidence="11">
    <location>
        <begin position="1"/>
        <end position="30"/>
    </location>
</feature>
<dbReference type="Gene3D" id="3.20.20.80">
    <property type="entry name" value="Glycosidases"/>
    <property type="match status" value="1"/>
</dbReference>
<comment type="catalytic activity">
    <reaction evidence="1 9">
        <text>Endohydrolysis of (1-&gt;4)-beta-D-xylosidic linkages in xylans.</text>
        <dbReference type="EC" id="3.2.1.8"/>
    </reaction>
</comment>
<evidence type="ECO:0000259" key="12">
    <source>
        <dbReference type="PROSITE" id="PS51760"/>
    </source>
</evidence>
<keyword evidence="4 11" id="KW-0732">Signal</keyword>
<dbReference type="PROSITE" id="PS51318">
    <property type="entry name" value="TAT"/>
    <property type="match status" value="1"/>
</dbReference>
<evidence type="ECO:0000256" key="6">
    <source>
        <dbReference type="ARBA" id="ARBA00023277"/>
    </source>
</evidence>
<comment type="caution">
    <text evidence="13">The sequence shown here is derived from an EMBL/GenBank/DDBJ whole genome shotgun (WGS) entry which is preliminary data.</text>
</comment>
<dbReference type="InterPro" id="IPR017853">
    <property type="entry name" value="GH"/>
</dbReference>
<evidence type="ECO:0000256" key="8">
    <source>
        <dbReference type="ARBA" id="ARBA00023326"/>
    </source>
</evidence>